<dbReference type="Proteomes" id="UP000501891">
    <property type="component" value="Chromosome"/>
</dbReference>
<evidence type="ECO:0000313" key="2">
    <source>
        <dbReference type="EMBL" id="QJE71932.1"/>
    </source>
</evidence>
<keyword evidence="3" id="KW-1185">Reference proteome</keyword>
<gene>
    <name evidence="2" type="ORF">HHL28_01320</name>
</gene>
<sequence length="75" mass="8127">MDQEDDMGHHSIPLDAADAGPAGTMAGPGSFDGSGRLGMSVQGRREAERIADEAMREWNRYIAIHGHFADDQDID</sequence>
<protein>
    <submittedName>
        <fullName evidence="2">Type II toxin-antitoxin system CcdA family antitoxin</fullName>
    </submittedName>
</protein>
<proteinExistence type="predicted"/>
<dbReference type="AlphaFoldDB" id="A0A858R3I9"/>
<feature type="region of interest" description="Disordered" evidence="1">
    <location>
        <begin position="1"/>
        <end position="45"/>
    </location>
</feature>
<dbReference type="EMBL" id="CP051775">
    <property type="protein sequence ID" value="QJE71932.1"/>
    <property type="molecule type" value="Genomic_DNA"/>
</dbReference>
<reference evidence="2" key="1">
    <citation type="submission" date="2020-04" db="EMBL/GenBank/DDBJ databases">
        <title>A desert anoxygenic phototrophic bacterium fixes CO2 using RubisCO under aerobic conditions.</title>
        <authorList>
            <person name="Tang K."/>
        </authorList>
    </citation>
    <scope>NUCLEOTIDE SEQUENCE [LARGE SCALE GENOMIC DNA]</scope>
    <source>
        <strain evidence="2">MIMtkB3</strain>
    </source>
</reference>
<evidence type="ECO:0000313" key="3">
    <source>
        <dbReference type="Proteomes" id="UP000501891"/>
    </source>
</evidence>
<accession>A0A858R3I9</accession>
<organism evidence="2 3">
    <name type="scientific">Aerophototrophica crusticola</name>
    <dbReference type="NCBI Taxonomy" id="1709002"/>
    <lineage>
        <taxon>Bacteria</taxon>
        <taxon>Pseudomonadati</taxon>
        <taxon>Pseudomonadota</taxon>
        <taxon>Alphaproteobacteria</taxon>
        <taxon>Rhodospirillales</taxon>
        <taxon>Rhodospirillaceae</taxon>
        <taxon>Aerophototrophica</taxon>
    </lineage>
</organism>
<evidence type="ECO:0000256" key="1">
    <source>
        <dbReference type="SAM" id="MobiDB-lite"/>
    </source>
</evidence>
<dbReference type="KEGG" id="acru:HHL28_01320"/>
<name>A0A858R3I9_9PROT</name>